<feature type="compositionally biased region" description="Low complexity" evidence="1">
    <location>
        <begin position="436"/>
        <end position="449"/>
    </location>
</feature>
<dbReference type="EMBL" id="NKCI01000065">
    <property type="protein sequence ID" value="RSL59521.1"/>
    <property type="molecule type" value="Genomic_DNA"/>
</dbReference>
<dbReference type="Proteomes" id="UP000288168">
    <property type="component" value="Unassembled WGS sequence"/>
</dbReference>
<evidence type="ECO:0000313" key="2">
    <source>
        <dbReference type="EMBL" id="RSL59521.1"/>
    </source>
</evidence>
<accession>A0A428Q2L5</accession>
<evidence type="ECO:0000313" key="3">
    <source>
        <dbReference type="Proteomes" id="UP000288168"/>
    </source>
</evidence>
<dbReference type="OrthoDB" id="5427059at2759"/>
<keyword evidence="3" id="KW-1185">Reference proteome</keyword>
<comment type="caution">
    <text evidence="2">The sequence shown here is derived from an EMBL/GenBank/DDBJ whole genome shotgun (WGS) entry which is preliminary data.</text>
</comment>
<proteinExistence type="predicted"/>
<feature type="compositionally biased region" description="Basic residues" evidence="1">
    <location>
        <begin position="411"/>
        <end position="422"/>
    </location>
</feature>
<evidence type="ECO:0000256" key="1">
    <source>
        <dbReference type="SAM" id="MobiDB-lite"/>
    </source>
</evidence>
<reference evidence="2 3" key="1">
    <citation type="submission" date="2017-06" db="EMBL/GenBank/DDBJ databases">
        <title>Comparative genomic analysis of Ambrosia Fusariam Clade fungi.</title>
        <authorList>
            <person name="Stajich J.E."/>
            <person name="Carrillo J."/>
            <person name="Kijimoto T."/>
            <person name="Eskalen A."/>
            <person name="O'Donnell K."/>
            <person name="Kasson M."/>
        </authorList>
    </citation>
    <scope>NUCLEOTIDE SEQUENCE [LARGE SCALE GENOMIC DNA]</scope>
    <source>
        <strain evidence="2 3">NRRL62584</strain>
    </source>
</reference>
<feature type="region of interest" description="Disordered" evidence="1">
    <location>
        <begin position="411"/>
        <end position="449"/>
    </location>
</feature>
<name>A0A428Q2L5_9HYPO</name>
<organism evidence="2 3">
    <name type="scientific">Fusarium duplospermum</name>
    <dbReference type="NCBI Taxonomy" id="1325734"/>
    <lineage>
        <taxon>Eukaryota</taxon>
        <taxon>Fungi</taxon>
        <taxon>Dikarya</taxon>
        <taxon>Ascomycota</taxon>
        <taxon>Pezizomycotina</taxon>
        <taxon>Sordariomycetes</taxon>
        <taxon>Hypocreomycetidae</taxon>
        <taxon>Hypocreales</taxon>
        <taxon>Nectriaceae</taxon>
        <taxon>Fusarium</taxon>
        <taxon>Fusarium solani species complex</taxon>
    </lineage>
</organism>
<gene>
    <name evidence="2" type="ORF">CEP54_007236</name>
</gene>
<protein>
    <recommendedName>
        <fullName evidence="4">F-box domain-containing protein</fullName>
    </recommendedName>
</protein>
<sequence length="449" mass="50643">MFPPRLTDNLDKPDAVTTHLRTGIPASGSLTCHHSDTKSPNSWNIMAADGDDSKSFLERLPVEIFKLILSELDDFQSLSSAIFSCRAVHSAFTCNKSSIARRVLVNQVDIQVLPEAISAFEASRLHPRCAPQEFLDFVARHFSNRSTRDLTISGTVTELATFARLDIFVRKLALMFADDCLAKAPAETGCDVPPTLTEKARICRALYRFETFCYLSRRAPFNEVAAHDVAWGEHRVERALSPSKITLQGVLSKGLVHLYRLGTAKSYEEKYAQLAVEHPPVRPDFLHRALTRSQRSHRNGSLGLSFFNDPDPGPSTIWEWAYSDLDTEAVYLPDRAGLREWGYVMWDQARIDKTKLLQSPWRPPSAQAPHEPNVEVADEDLLDSWTRRSQIYAKGGRGWWDAGDETKIVWRVKKKPRRRPQRAKPMSLEEAKQTMLSLSLPSQPSKSSG</sequence>
<dbReference type="AlphaFoldDB" id="A0A428Q2L5"/>
<evidence type="ECO:0008006" key="4">
    <source>
        <dbReference type="Google" id="ProtNLM"/>
    </source>
</evidence>